<sequence>MNGKFEFIQWGRAILLTLLSLVVAISIALFIVINISPFFITIPKHLLGLSASELMTDYGNVIKYIQLPTQRALELNYLPIAPSAVHHFKDVKHLILLNEAVMVGSIPLLVFGLKKQKRQNQLWRLILPFQMLFILLLFSGFMGITNFNAFFIKFHYLFFNNMDWLFDPRTTPIILLMPEKFFTVLFGLWLGFTLIILLLIWGWIKLMLSIFFNKTRTQCSNNGWD</sequence>
<evidence type="ECO:0000313" key="3">
    <source>
        <dbReference type="Proteomes" id="UP000470878"/>
    </source>
</evidence>
<dbReference type="Pfam" id="PF07314">
    <property type="entry name" value="Lit"/>
    <property type="match status" value="1"/>
</dbReference>
<feature type="transmembrane region" description="Helical" evidence="1">
    <location>
        <begin position="12"/>
        <end position="40"/>
    </location>
</feature>
<evidence type="ECO:0000313" key="2">
    <source>
        <dbReference type="EMBL" id="MRH81123.1"/>
    </source>
</evidence>
<evidence type="ECO:0000256" key="1">
    <source>
        <dbReference type="SAM" id="Phobius"/>
    </source>
</evidence>
<dbReference type="InterPro" id="IPR010178">
    <property type="entry name" value="Lit"/>
</dbReference>
<feature type="transmembrane region" description="Helical" evidence="1">
    <location>
        <begin position="125"/>
        <end position="152"/>
    </location>
</feature>
<reference evidence="2 3" key="1">
    <citation type="submission" date="2019-11" db="EMBL/GenBank/DDBJ databases">
        <title>Draft genome sequence of 12 host-associated Lactobacillus reuteri rodent strains.</title>
        <authorList>
            <person name="Zhang S."/>
            <person name="Ozcam M."/>
            <person name="Van Pijkeren J.P."/>
        </authorList>
    </citation>
    <scope>NUCLEOTIDE SEQUENCE [LARGE SCALE GENOMIC DNA]</scope>
    <source>
        <strain evidence="2 3">CR</strain>
    </source>
</reference>
<dbReference type="NCBIfam" id="TIGR01906">
    <property type="entry name" value="integ_TIGR01906"/>
    <property type="match status" value="1"/>
</dbReference>
<feature type="transmembrane region" description="Helical" evidence="1">
    <location>
        <begin position="181"/>
        <end position="204"/>
    </location>
</feature>
<keyword evidence="1" id="KW-0472">Membrane</keyword>
<name>A0A7X2KJH8_LIMRT</name>
<feature type="transmembrane region" description="Helical" evidence="1">
    <location>
        <begin position="94"/>
        <end position="113"/>
    </location>
</feature>
<dbReference type="RefSeq" id="WP_153703609.1">
    <property type="nucleotide sequence ID" value="NZ_WJMX01000033.1"/>
</dbReference>
<gene>
    <name evidence="2" type="ORF">GIX77_10285</name>
</gene>
<keyword evidence="1" id="KW-1133">Transmembrane helix</keyword>
<organism evidence="2 3">
    <name type="scientific">Limosilactobacillus reuteri</name>
    <name type="common">Lactobacillus reuteri</name>
    <dbReference type="NCBI Taxonomy" id="1598"/>
    <lineage>
        <taxon>Bacteria</taxon>
        <taxon>Bacillati</taxon>
        <taxon>Bacillota</taxon>
        <taxon>Bacilli</taxon>
        <taxon>Lactobacillales</taxon>
        <taxon>Lactobacillaceae</taxon>
        <taxon>Limosilactobacillus</taxon>
    </lineage>
</organism>
<proteinExistence type="predicted"/>
<comment type="caution">
    <text evidence="2">The sequence shown here is derived from an EMBL/GenBank/DDBJ whole genome shotgun (WGS) entry which is preliminary data.</text>
</comment>
<dbReference type="EMBL" id="WJMX01000033">
    <property type="protein sequence ID" value="MRH81123.1"/>
    <property type="molecule type" value="Genomic_DNA"/>
</dbReference>
<protein>
    <submittedName>
        <fullName evidence="2">TIGR01906 family membrane protein</fullName>
    </submittedName>
</protein>
<dbReference type="AlphaFoldDB" id="A0A7X2KJH8"/>
<dbReference type="Proteomes" id="UP000470878">
    <property type="component" value="Unassembled WGS sequence"/>
</dbReference>
<keyword evidence="1" id="KW-0812">Transmembrane</keyword>
<accession>A0A7X2KJH8</accession>